<evidence type="ECO:0000259" key="3">
    <source>
        <dbReference type="Pfam" id="PF03413"/>
    </source>
</evidence>
<organism evidence="4 5">
    <name type="scientific">Sphingomonas oleivorans</name>
    <dbReference type="NCBI Taxonomy" id="1735121"/>
    <lineage>
        <taxon>Bacteria</taxon>
        <taxon>Pseudomonadati</taxon>
        <taxon>Pseudomonadota</taxon>
        <taxon>Alphaproteobacteria</taxon>
        <taxon>Sphingomonadales</taxon>
        <taxon>Sphingomonadaceae</taxon>
        <taxon>Sphingomonas</taxon>
    </lineage>
</organism>
<dbReference type="EMBL" id="NWBU01000004">
    <property type="protein sequence ID" value="PTQ13235.1"/>
    <property type="molecule type" value="Genomic_DNA"/>
</dbReference>
<dbReference type="InterPro" id="IPR025711">
    <property type="entry name" value="PepSY"/>
</dbReference>
<comment type="caution">
    <text evidence="4">The sequence shown here is derived from an EMBL/GenBank/DDBJ whole genome shotgun (WGS) entry which is preliminary data.</text>
</comment>
<evidence type="ECO:0000313" key="4">
    <source>
        <dbReference type="EMBL" id="PTQ13235.1"/>
    </source>
</evidence>
<reference evidence="4 5" key="1">
    <citation type="submission" date="2017-09" db="EMBL/GenBank/DDBJ databases">
        <title>Sphingomonas panjinensis sp.nov., isolated from oil-contaminated soil.</title>
        <authorList>
            <person name="Wang L."/>
            <person name="Chen L."/>
        </authorList>
    </citation>
    <scope>NUCLEOTIDE SEQUENCE [LARGE SCALE GENOMIC DNA]</scope>
    <source>
        <strain evidence="4 5">FW-11</strain>
    </source>
</reference>
<evidence type="ECO:0000256" key="2">
    <source>
        <dbReference type="SAM" id="SignalP"/>
    </source>
</evidence>
<dbReference type="Pfam" id="PF03413">
    <property type="entry name" value="PepSY"/>
    <property type="match status" value="1"/>
</dbReference>
<feature type="region of interest" description="Disordered" evidence="1">
    <location>
        <begin position="35"/>
        <end position="57"/>
    </location>
</feature>
<keyword evidence="2" id="KW-0732">Signal</keyword>
<feature type="chain" id="PRO_5015555495" evidence="2">
    <location>
        <begin position="31"/>
        <end position="134"/>
    </location>
</feature>
<dbReference type="AlphaFoldDB" id="A0A2T5G261"/>
<dbReference type="OrthoDB" id="8478748at2"/>
<evidence type="ECO:0000256" key="1">
    <source>
        <dbReference type="SAM" id="MobiDB-lite"/>
    </source>
</evidence>
<feature type="compositionally biased region" description="Basic and acidic residues" evidence="1">
    <location>
        <begin position="46"/>
        <end position="57"/>
    </location>
</feature>
<keyword evidence="5" id="KW-1185">Reference proteome</keyword>
<accession>A0A2T5G261</accession>
<evidence type="ECO:0000313" key="5">
    <source>
        <dbReference type="Proteomes" id="UP000244162"/>
    </source>
</evidence>
<dbReference type="Gene3D" id="3.10.450.40">
    <property type="match status" value="1"/>
</dbReference>
<proteinExistence type="predicted"/>
<feature type="domain" description="PepSY" evidence="3">
    <location>
        <begin position="79"/>
        <end position="132"/>
    </location>
</feature>
<feature type="compositionally biased region" description="Low complexity" evidence="1">
    <location>
        <begin position="35"/>
        <end position="44"/>
    </location>
</feature>
<protein>
    <submittedName>
        <fullName evidence="4">Peptidase M4</fullName>
    </submittedName>
</protein>
<gene>
    <name evidence="4" type="ORF">CLG96_03705</name>
</gene>
<dbReference type="Proteomes" id="UP000244162">
    <property type="component" value="Unassembled WGS sequence"/>
</dbReference>
<sequence>MTYVRIIPARRSIVLAVAALGLAVATGGVAIQKPDGAAGSAASAEGDPKNRASAERKAREQAAIRAAVARGEVLPLPRILSLAQARVPGEVVKVEIEQERWGLKYEVKILTPNGRVREVSLNARTGALIEIEDD</sequence>
<feature type="signal peptide" evidence="2">
    <location>
        <begin position="1"/>
        <end position="30"/>
    </location>
</feature>
<name>A0A2T5G261_9SPHN</name>